<organism evidence="1 2">
    <name type="scientific">Roseburia lenta</name>
    <dbReference type="NCBI Taxonomy" id="2763061"/>
    <lineage>
        <taxon>Bacteria</taxon>
        <taxon>Bacillati</taxon>
        <taxon>Bacillota</taxon>
        <taxon>Clostridia</taxon>
        <taxon>Lachnospirales</taxon>
        <taxon>Lachnospiraceae</taxon>
        <taxon>Roseburia</taxon>
    </lineage>
</organism>
<comment type="caution">
    <text evidence="1">The sequence shown here is derived from an EMBL/GenBank/DDBJ whole genome shotgun (WGS) entry which is preliminary data.</text>
</comment>
<reference evidence="1 2" key="1">
    <citation type="submission" date="2020-08" db="EMBL/GenBank/DDBJ databases">
        <title>Genome public.</title>
        <authorList>
            <person name="Liu C."/>
            <person name="Sun Q."/>
        </authorList>
    </citation>
    <scope>NUCLEOTIDE SEQUENCE [LARGE SCALE GENOMIC DNA]</scope>
    <source>
        <strain evidence="1 2">NSJ-9</strain>
    </source>
</reference>
<accession>A0ABR7GDE0</accession>
<dbReference type="RefSeq" id="WP_186853755.1">
    <property type="nucleotide sequence ID" value="NZ_JACOPG010000001.1"/>
</dbReference>
<keyword evidence="2" id="KW-1185">Reference proteome</keyword>
<evidence type="ECO:0000313" key="1">
    <source>
        <dbReference type="EMBL" id="MBC5685448.1"/>
    </source>
</evidence>
<dbReference type="EMBL" id="JACOPG010000001">
    <property type="protein sequence ID" value="MBC5685448.1"/>
    <property type="molecule type" value="Genomic_DNA"/>
</dbReference>
<evidence type="ECO:0000313" key="2">
    <source>
        <dbReference type="Proteomes" id="UP000643810"/>
    </source>
</evidence>
<sequence length="70" mass="8466">MTQTDLCICQNISKYVEKMRNFCQFFDENFFCPDHLLFQEKNNVQFAQKESGKIQMTGERYMKNKQEKVL</sequence>
<proteinExistence type="predicted"/>
<dbReference type="Proteomes" id="UP000643810">
    <property type="component" value="Unassembled WGS sequence"/>
</dbReference>
<gene>
    <name evidence="1" type="ORF">H8R94_02270</name>
</gene>
<name>A0ABR7GDE0_9FIRM</name>
<protein>
    <submittedName>
        <fullName evidence="1">Uncharacterized protein</fullName>
    </submittedName>
</protein>